<keyword evidence="1" id="KW-1133">Transmembrane helix</keyword>
<feature type="transmembrane region" description="Helical" evidence="1">
    <location>
        <begin position="12"/>
        <end position="32"/>
    </location>
</feature>
<dbReference type="Proteomes" id="UP001530315">
    <property type="component" value="Unassembled WGS sequence"/>
</dbReference>
<dbReference type="AlphaFoldDB" id="A0ABD3N6N2"/>
<organism evidence="2 3">
    <name type="scientific">Stephanodiscus triporus</name>
    <dbReference type="NCBI Taxonomy" id="2934178"/>
    <lineage>
        <taxon>Eukaryota</taxon>
        <taxon>Sar</taxon>
        <taxon>Stramenopiles</taxon>
        <taxon>Ochrophyta</taxon>
        <taxon>Bacillariophyta</taxon>
        <taxon>Coscinodiscophyceae</taxon>
        <taxon>Thalassiosirophycidae</taxon>
        <taxon>Stephanodiscales</taxon>
        <taxon>Stephanodiscaceae</taxon>
        <taxon>Stephanodiscus</taxon>
    </lineage>
</organism>
<accession>A0ABD3N6N2</accession>
<keyword evidence="1" id="KW-0472">Membrane</keyword>
<name>A0ABD3N6N2_9STRA</name>
<reference evidence="2 3" key="1">
    <citation type="submission" date="2024-10" db="EMBL/GenBank/DDBJ databases">
        <title>Updated reference genomes for cyclostephanoid diatoms.</title>
        <authorList>
            <person name="Roberts W.R."/>
            <person name="Alverson A.J."/>
        </authorList>
    </citation>
    <scope>NUCLEOTIDE SEQUENCE [LARGE SCALE GENOMIC DNA]</scope>
    <source>
        <strain evidence="2 3">AJA276-08</strain>
    </source>
</reference>
<sequence>MISQRLKGRLDYITHFICLLVLFIEIGDFITAPSPVLSCFSYLAYLPHPFSGRKWHDEDGGGGSGGRGGIVSLNSECLSNNGIDSYIISPQTIRETMGECDHSSSKGGAKPYMG</sequence>
<evidence type="ECO:0000313" key="2">
    <source>
        <dbReference type="EMBL" id="KAL3769926.1"/>
    </source>
</evidence>
<gene>
    <name evidence="2" type="ORF">ACHAW5_002701</name>
</gene>
<protein>
    <submittedName>
        <fullName evidence="2">Uncharacterized protein</fullName>
    </submittedName>
</protein>
<evidence type="ECO:0000256" key="1">
    <source>
        <dbReference type="SAM" id="Phobius"/>
    </source>
</evidence>
<dbReference type="EMBL" id="JALLAZ020001643">
    <property type="protein sequence ID" value="KAL3769926.1"/>
    <property type="molecule type" value="Genomic_DNA"/>
</dbReference>
<comment type="caution">
    <text evidence="2">The sequence shown here is derived from an EMBL/GenBank/DDBJ whole genome shotgun (WGS) entry which is preliminary data.</text>
</comment>
<keyword evidence="3" id="KW-1185">Reference proteome</keyword>
<keyword evidence="1" id="KW-0812">Transmembrane</keyword>
<proteinExistence type="predicted"/>
<evidence type="ECO:0000313" key="3">
    <source>
        <dbReference type="Proteomes" id="UP001530315"/>
    </source>
</evidence>